<name>A0A1W2BPR2_9FIRM</name>
<organism evidence="1 2">
    <name type="scientific">Sporomusa malonica</name>
    <dbReference type="NCBI Taxonomy" id="112901"/>
    <lineage>
        <taxon>Bacteria</taxon>
        <taxon>Bacillati</taxon>
        <taxon>Bacillota</taxon>
        <taxon>Negativicutes</taxon>
        <taxon>Selenomonadales</taxon>
        <taxon>Sporomusaceae</taxon>
        <taxon>Sporomusa</taxon>
    </lineage>
</organism>
<sequence length="86" mass="9968">MKEIQLTKEQKQSSIEDIKSYFFTEKDEEITDLAATLLLDFVLTNIGPHIYNQALNDAHSLMSEKLEDIYGLEKSIKRSKKYVAKE</sequence>
<dbReference type="EMBL" id="FWXI01000008">
    <property type="protein sequence ID" value="SMC74754.1"/>
    <property type="molecule type" value="Genomic_DNA"/>
</dbReference>
<gene>
    <name evidence="1" type="ORF">SAMN04488500_10843</name>
</gene>
<reference evidence="1 2" key="1">
    <citation type="submission" date="2017-04" db="EMBL/GenBank/DDBJ databases">
        <authorList>
            <person name="Afonso C.L."/>
            <person name="Miller P.J."/>
            <person name="Scott M.A."/>
            <person name="Spackman E."/>
            <person name="Goraichik I."/>
            <person name="Dimitrov K.M."/>
            <person name="Suarez D.L."/>
            <person name="Swayne D.E."/>
        </authorList>
    </citation>
    <scope>NUCLEOTIDE SEQUENCE [LARGE SCALE GENOMIC DNA]</scope>
    <source>
        <strain evidence="1 2">DSM 5090</strain>
    </source>
</reference>
<dbReference type="AlphaFoldDB" id="A0A1W2BPR2"/>
<accession>A0A1W2BPR2</accession>
<dbReference type="InterPro" id="IPR018680">
    <property type="entry name" value="DUF2164"/>
</dbReference>
<evidence type="ECO:0000313" key="1">
    <source>
        <dbReference type="EMBL" id="SMC74754.1"/>
    </source>
</evidence>
<protein>
    <submittedName>
        <fullName evidence="1">Uncharacterized conserved protein, DUF2164 family</fullName>
    </submittedName>
</protein>
<proteinExistence type="predicted"/>
<dbReference type="RefSeq" id="WP_084575753.1">
    <property type="nucleotide sequence ID" value="NZ_CP155572.1"/>
</dbReference>
<keyword evidence="2" id="KW-1185">Reference proteome</keyword>
<dbReference type="OrthoDB" id="573733at2"/>
<dbReference type="STRING" id="112901.SAMN04488500_10843"/>
<dbReference type="Pfam" id="PF09932">
    <property type="entry name" value="DUF2164"/>
    <property type="match status" value="1"/>
</dbReference>
<evidence type="ECO:0000313" key="2">
    <source>
        <dbReference type="Proteomes" id="UP000192738"/>
    </source>
</evidence>
<dbReference type="Proteomes" id="UP000192738">
    <property type="component" value="Unassembled WGS sequence"/>
</dbReference>